<evidence type="ECO:0000313" key="3">
    <source>
        <dbReference type="Proteomes" id="UP000249169"/>
    </source>
</evidence>
<dbReference type="AlphaFoldDB" id="A0A328C797"/>
<comment type="caution">
    <text evidence="2">The sequence shown here is derived from an EMBL/GenBank/DDBJ whole genome shotgun (WGS) entry which is preliminary data.</text>
</comment>
<dbReference type="Proteomes" id="UP000249169">
    <property type="component" value="Unassembled WGS sequence"/>
</dbReference>
<dbReference type="EMBL" id="QHKO01000002">
    <property type="protein sequence ID" value="RAL23835.1"/>
    <property type="molecule type" value="Genomic_DNA"/>
</dbReference>
<sequence length="375" mass="38797">MVGAGCTGDAPGGTNGLDAESGTDVGGQERDAESGGDVDSDPDAQDVAEDGGPDSSVPDTDPGPDEEDYPPVACAYPSDDAACPQGPYGPGSLFSKFEIVTDKTCCADLNGDDRIDNFLGADVVGALGPFLGGDVNGNIALAIERGLLMYLMEARDWGNTAFDSALELKVLEGDYSVETPTTNLAGEGSVVVSAESYEGGEPRFAFASARVDEGGTLRATGGKLNAAFPGMLDAIVLELTDVQIRARVVEDPPADLQAGGGFGLMEGELAGVLLRDRFFESMNEAALACECIQDTPLLFTYDGAGNNDRYVCELEQSDVSNCNNASAACKTLANSQLCHALGLLSGAADVDTEEGRAFSIGVRFETVPTELQEAP</sequence>
<reference evidence="2 3" key="1">
    <citation type="submission" date="2018-05" db="EMBL/GenBank/DDBJ databases">
        <title>Lujinxingia marina gen. nov. sp. nov., a new facultative anaerobic member of the class Deltaproteobacteria, and proposal of Lujinxingaceae fam. nov.</title>
        <authorList>
            <person name="Li C.-M."/>
        </authorList>
    </citation>
    <scope>NUCLEOTIDE SEQUENCE [LARGE SCALE GENOMIC DNA]</scope>
    <source>
        <strain evidence="2 3">B210</strain>
    </source>
</reference>
<feature type="compositionally biased region" description="Acidic residues" evidence="1">
    <location>
        <begin position="34"/>
        <end position="52"/>
    </location>
</feature>
<keyword evidence="3" id="KW-1185">Reference proteome</keyword>
<name>A0A328C797_9DELT</name>
<accession>A0A328C797</accession>
<protein>
    <submittedName>
        <fullName evidence="2">Uncharacterized protein</fullName>
    </submittedName>
</protein>
<proteinExistence type="predicted"/>
<evidence type="ECO:0000313" key="2">
    <source>
        <dbReference type="EMBL" id="RAL23835.1"/>
    </source>
</evidence>
<gene>
    <name evidence="2" type="ORF">DL240_06695</name>
</gene>
<feature type="region of interest" description="Disordered" evidence="1">
    <location>
        <begin position="1"/>
        <end position="77"/>
    </location>
</feature>
<organism evidence="2 3">
    <name type="scientific">Lujinxingia litoralis</name>
    <dbReference type="NCBI Taxonomy" id="2211119"/>
    <lineage>
        <taxon>Bacteria</taxon>
        <taxon>Deltaproteobacteria</taxon>
        <taxon>Bradymonadales</taxon>
        <taxon>Lujinxingiaceae</taxon>
        <taxon>Lujinxingia</taxon>
    </lineage>
</organism>
<evidence type="ECO:0000256" key="1">
    <source>
        <dbReference type="SAM" id="MobiDB-lite"/>
    </source>
</evidence>